<reference evidence="1" key="1">
    <citation type="submission" date="2017-12" db="EMBL/GenBank/DDBJ databases">
        <title>Genomics of Macrococcus caseolyticus.</title>
        <authorList>
            <person name="MacFadyen A.C."/>
            <person name="Paterson G.K."/>
        </authorList>
    </citation>
    <scope>NUCLEOTIDE SEQUENCE</scope>
    <source>
        <strain evidence="1">5459_5_49</strain>
    </source>
</reference>
<dbReference type="Proteomes" id="UP000233606">
    <property type="component" value="Unassembled WGS sequence"/>
</dbReference>
<organism evidence="1 2">
    <name type="scientific">Macrococcoides caseolyticum</name>
    <dbReference type="NCBI Taxonomy" id="69966"/>
    <lineage>
        <taxon>Bacteria</taxon>
        <taxon>Bacillati</taxon>
        <taxon>Bacillota</taxon>
        <taxon>Bacilli</taxon>
        <taxon>Bacillales</taxon>
        <taxon>Staphylococcaceae</taxon>
        <taxon>Macrococcoides</taxon>
    </lineage>
</organism>
<accession>A0ACC9MVK2</accession>
<dbReference type="EMBL" id="PIWU01000002">
    <property type="protein sequence ID" value="PKE57428.1"/>
    <property type="molecule type" value="Genomic_DNA"/>
</dbReference>
<evidence type="ECO:0000313" key="2">
    <source>
        <dbReference type="Proteomes" id="UP000233606"/>
    </source>
</evidence>
<sequence>MILVTGGCGYIGAHTVSKLIEQNEKVVIIDNLTTGFEELLVPNAELIKGDISDSELLNNIFSQYDIKGVIHFAASSLVGESNKKVSEYFENNVVKTKRLLDCMIENNVKNIVFSSTAAVYGLPKSNEIDESHDTNPINTYGDTKLSIEKMIKRYSDAYGLNYIIFRYFNACGCDYEKHLGELHNPETHIIPLILDSIKQNKKFKVFGDDYSTEDGSCIRDYIDVRDLAEVHYKGMQILLNNKKFNKILNLGNNCGFSNFEVIKICEEVTGKKLDYQIDARREGDPPILIANATLAKDILEWTPKFTLKNSIENAWKFKGGW</sequence>
<protein>
    <submittedName>
        <fullName evidence="1">UDP-glucose 4-epimerase GalE</fullName>
    </submittedName>
</protein>
<evidence type="ECO:0000313" key="1">
    <source>
        <dbReference type="EMBL" id="PKE57428.1"/>
    </source>
</evidence>
<keyword evidence="2" id="KW-1185">Reference proteome</keyword>
<comment type="caution">
    <text evidence="1">The sequence shown here is derived from an EMBL/GenBank/DDBJ whole genome shotgun (WGS) entry which is preliminary data.</text>
</comment>
<proteinExistence type="predicted"/>
<gene>
    <name evidence="1" type="primary">galE</name>
    <name evidence="1" type="ORF">CW682_02100</name>
</gene>
<name>A0ACC9MVK2_9STAP</name>